<dbReference type="Pfam" id="PF03466">
    <property type="entry name" value="LysR_substrate"/>
    <property type="match status" value="1"/>
</dbReference>
<evidence type="ECO:0000313" key="6">
    <source>
        <dbReference type="EMBL" id="GAA3775485.1"/>
    </source>
</evidence>
<keyword evidence="2" id="KW-0805">Transcription regulation</keyword>
<dbReference type="Pfam" id="PF00126">
    <property type="entry name" value="HTH_1"/>
    <property type="match status" value="1"/>
</dbReference>
<dbReference type="InterPro" id="IPR000847">
    <property type="entry name" value="LysR_HTH_N"/>
</dbReference>
<evidence type="ECO:0000256" key="4">
    <source>
        <dbReference type="ARBA" id="ARBA00023163"/>
    </source>
</evidence>
<dbReference type="Proteomes" id="UP001500540">
    <property type="component" value="Unassembled WGS sequence"/>
</dbReference>
<accession>A0ABP7GV73</accession>
<comment type="caution">
    <text evidence="6">The sequence shown here is derived from an EMBL/GenBank/DDBJ whole genome shotgun (WGS) entry which is preliminary data.</text>
</comment>
<evidence type="ECO:0000256" key="2">
    <source>
        <dbReference type="ARBA" id="ARBA00023015"/>
    </source>
</evidence>
<dbReference type="PANTHER" id="PTHR30537">
    <property type="entry name" value="HTH-TYPE TRANSCRIPTIONAL REGULATOR"/>
    <property type="match status" value="1"/>
</dbReference>
<protein>
    <submittedName>
        <fullName evidence="6">LysR family transcriptional regulator</fullName>
    </submittedName>
</protein>
<feature type="domain" description="HTH lysR-type" evidence="5">
    <location>
        <begin position="24"/>
        <end position="81"/>
    </location>
</feature>
<keyword evidence="7" id="KW-1185">Reference proteome</keyword>
<comment type="similarity">
    <text evidence="1">Belongs to the LysR transcriptional regulatory family.</text>
</comment>
<dbReference type="Gene3D" id="3.40.190.290">
    <property type="match status" value="1"/>
</dbReference>
<dbReference type="InterPro" id="IPR005119">
    <property type="entry name" value="LysR_subst-bd"/>
</dbReference>
<dbReference type="InterPro" id="IPR036390">
    <property type="entry name" value="WH_DNA-bd_sf"/>
</dbReference>
<dbReference type="SUPFAM" id="SSF46785">
    <property type="entry name" value="Winged helix' DNA-binding domain"/>
    <property type="match status" value="1"/>
</dbReference>
<evidence type="ECO:0000256" key="1">
    <source>
        <dbReference type="ARBA" id="ARBA00009437"/>
    </source>
</evidence>
<dbReference type="SUPFAM" id="SSF53850">
    <property type="entry name" value="Periplasmic binding protein-like II"/>
    <property type="match status" value="1"/>
</dbReference>
<dbReference type="PROSITE" id="PS50931">
    <property type="entry name" value="HTH_LYSR"/>
    <property type="match status" value="1"/>
</dbReference>
<name>A0ABP7GV73_9MICO</name>
<evidence type="ECO:0000259" key="5">
    <source>
        <dbReference type="PROSITE" id="PS50931"/>
    </source>
</evidence>
<keyword evidence="3" id="KW-0238">DNA-binding</keyword>
<dbReference type="InterPro" id="IPR058163">
    <property type="entry name" value="LysR-type_TF_proteobact-type"/>
</dbReference>
<dbReference type="InterPro" id="IPR036388">
    <property type="entry name" value="WH-like_DNA-bd_sf"/>
</dbReference>
<keyword evidence="4" id="KW-0804">Transcription</keyword>
<organism evidence="6 7">
    <name type="scientific">Microbacterium kribbense</name>
    <dbReference type="NCBI Taxonomy" id="433645"/>
    <lineage>
        <taxon>Bacteria</taxon>
        <taxon>Bacillati</taxon>
        <taxon>Actinomycetota</taxon>
        <taxon>Actinomycetes</taxon>
        <taxon>Micrococcales</taxon>
        <taxon>Microbacteriaceae</taxon>
        <taxon>Microbacterium</taxon>
    </lineage>
</organism>
<sequence>MHTRAALLHEPRARMHTGRVPSDPQPDALLTLLAVARLGRYTAAAEVLGVNHSTVSRRLAALEADMGGRMLVRTNAGWQITALGRRALAAAETIEGTLRELGADTGRDSLQGMVRIAAPEGFTSSFLVPAMVELQCRHPELAVELLAATQRVRQNRSGVDVEVVVGRPAVHRAFATPVCDYSLRLYASPAYLARTGIPSSLAALAMHPVIYYIESSLQVDELDRAVQPLPASPPSIRSTSVFAHVEATAAGAGIGVLPDFMADHDARLVPVLRDAYAHPLSYWAVVRDEGPRNPAVAAAVTAIREHVRHAHESPADT</sequence>
<evidence type="ECO:0000256" key="3">
    <source>
        <dbReference type="ARBA" id="ARBA00023125"/>
    </source>
</evidence>
<dbReference type="PANTHER" id="PTHR30537:SF3">
    <property type="entry name" value="TRANSCRIPTIONAL REGULATORY PROTEIN"/>
    <property type="match status" value="1"/>
</dbReference>
<proteinExistence type="inferred from homology"/>
<dbReference type="EMBL" id="BAABAF010000010">
    <property type="protein sequence ID" value="GAA3775485.1"/>
    <property type="molecule type" value="Genomic_DNA"/>
</dbReference>
<gene>
    <name evidence="6" type="ORF">GCM10022240_28900</name>
</gene>
<dbReference type="Gene3D" id="1.10.10.10">
    <property type="entry name" value="Winged helix-like DNA-binding domain superfamily/Winged helix DNA-binding domain"/>
    <property type="match status" value="1"/>
</dbReference>
<reference evidence="7" key="1">
    <citation type="journal article" date="2019" name="Int. J. Syst. Evol. Microbiol.">
        <title>The Global Catalogue of Microorganisms (GCM) 10K type strain sequencing project: providing services to taxonomists for standard genome sequencing and annotation.</title>
        <authorList>
            <consortium name="The Broad Institute Genomics Platform"/>
            <consortium name="The Broad Institute Genome Sequencing Center for Infectious Disease"/>
            <person name="Wu L."/>
            <person name="Ma J."/>
        </authorList>
    </citation>
    <scope>NUCLEOTIDE SEQUENCE [LARGE SCALE GENOMIC DNA]</scope>
    <source>
        <strain evidence="7">JCM 16950</strain>
    </source>
</reference>
<evidence type="ECO:0000313" key="7">
    <source>
        <dbReference type="Proteomes" id="UP001500540"/>
    </source>
</evidence>